<feature type="non-terminal residue" evidence="3">
    <location>
        <position position="60"/>
    </location>
</feature>
<proteinExistence type="predicted"/>
<evidence type="ECO:0000313" key="4">
    <source>
        <dbReference type="Proteomes" id="UP000250572"/>
    </source>
</evidence>
<name>A0A315W6B7_GAMAF</name>
<keyword evidence="2" id="KW-0732">Signal</keyword>
<dbReference type="AlphaFoldDB" id="A0A315W6B7"/>
<feature type="region of interest" description="Disordered" evidence="1">
    <location>
        <begin position="25"/>
        <end position="60"/>
    </location>
</feature>
<organism evidence="3 4">
    <name type="scientific">Gambusia affinis</name>
    <name type="common">Western mosquitofish</name>
    <name type="synonym">Heterandria affinis</name>
    <dbReference type="NCBI Taxonomy" id="33528"/>
    <lineage>
        <taxon>Eukaryota</taxon>
        <taxon>Metazoa</taxon>
        <taxon>Chordata</taxon>
        <taxon>Craniata</taxon>
        <taxon>Vertebrata</taxon>
        <taxon>Euteleostomi</taxon>
        <taxon>Actinopterygii</taxon>
        <taxon>Neopterygii</taxon>
        <taxon>Teleostei</taxon>
        <taxon>Neoteleostei</taxon>
        <taxon>Acanthomorphata</taxon>
        <taxon>Ovalentaria</taxon>
        <taxon>Atherinomorphae</taxon>
        <taxon>Cyprinodontiformes</taxon>
        <taxon>Poeciliidae</taxon>
        <taxon>Poeciliinae</taxon>
        <taxon>Gambusia</taxon>
    </lineage>
</organism>
<comment type="caution">
    <text evidence="3">The sequence shown here is derived from an EMBL/GenBank/DDBJ whole genome shotgun (WGS) entry which is preliminary data.</text>
</comment>
<evidence type="ECO:0000256" key="2">
    <source>
        <dbReference type="SAM" id="SignalP"/>
    </source>
</evidence>
<evidence type="ECO:0000313" key="3">
    <source>
        <dbReference type="EMBL" id="PWA31583.1"/>
    </source>
</evidence>
<feature type="signal peptide" evidence="2">
    <location>
        <begin position="1"/>
        <end position="17"/>
    </location>
</feature>
<protein>
    <submittedName>
        <fullName evidence="3">Uncharacterized protein</fullName>
    </submittedName>
</protein>
<feature type="chain" id="PRO_5016310516" evidence="2">
    <location>
        <begin position="18"/>
        <end position="60"/>
    </location>
</feature>
<gene>
    <name evidence="3" type="ORF">CCH79_00020015</name>
</gene>
<reference evidence="3 4" key="1">
    <citation type="journal article" date="2018" name="G3 (Bethesda)">
        <title>A High-Quality Reference Genome for the Invasive Mosquitofish Gambusia affinis Using a Chicago Library.</title>
        <authorList>
            <person name="Hoffberg S.L."/>
            <person name="Troendle N.J."/>
            <person name="Glenn T.C."/>
            <person name="Mahmud O."/>
            <person name="Louha S."/>
            <person name="Chalopin D."/>
            <person name="Bennetzen J.L."/>
            <person name="Mauricio R."/>
        </authorList>
    </citation>
    <scope>NUCLEOTIDE SEQUENCE [LARGE SCALE GENOMIC DNA]</scope>
    <source>
        <strain evidence="3">NE01/NJP1002.9</strain>
        <tissue evidence="3">Muscle</tissue>
    </source>
</reference>
<keyword evidence="4" id="KW-1185">Reference proteome</keyword>
<sequence length="60" mass="6460">MWCLCMAASLLSDCSRAAVATIERPTAAGETSNHIRTEEDTMSGSERWIPAGNPNPPNLQ</sequence>
<evidence type="ECO:0000256" key="1">
    <source>
        <dbReference type="SAM" id="MobiDB-lite"/>
    </source>
</evidence>
<accession>A0A315W6B7</accession>
<dbReference type="Proteomes" id="UP000250572">
    <property type="component" value="Unassembled WGS sequence"/>
</dbReference>
<dbReference type="EMBL" id="NHOQ01000252">
    <property type="protein sequence ID" value="PWA31583.1"/>
    <property type="molecule type" value="Genomic_DNA"/>
</dbReference>